<reference evidence="2 3" key="1">
    <citation type="journal article" date="2016" name="Nat. Commun.">
        <title>Thousands of microbial genomes shed light on interconnected biogeochemical processes in an aquifer system.</title>
        <authorList>
            <person name="Anantharaman K."/>
            <person name="Brown C.T."/>
            <person name="Hug L.A."/>
            <person name="Sharon I."/>
            <person name="Castelle C.J."/>
            <person name="Probst A.J."/>
            <person name="Thomas B.C."/>
            <person name="Singh A."/>
            <person name="Wilkins M.J."/>
            <person name="Karaoz U."/>
            <person name="Brodie E.L."/>
            <person name="Williams K.H."/>
            <person name="Hubbard S.S."/>
            <person name="Banfield J.F."/>
        </authorList>
    </citation>
    <scope>NUCLEOTIDE SEQUENCE [LARGE SCALE GENOMIC DNA]</scope>
</reference>
<gene>
    <name evidence="2" type="ORF">A3G33_01985</name>
</gene>
<keyword evidence="1" id="KW-1133">Transmembrane helix</keyword>
<comment type="caution">
    <text evidence="2">The sequence shown here is derived from an EMBL/GenBank/DDBJ whole genome shotgun (WGS) entry which is preliminary data.</text>
</comment>
<accession>A0A1G1KT73</accession>
<proteinExistence type="predicted"/>
<sequence length="127" mass="13520">MGTGNRFFRVLVIIAGLTIFSAMLTSKDSNSLTTLATIPNMGTLLKIPSGQVNFLLNADSSEHQASLAEARNDLRMPKQALINAGDLSSQLRRGPNDAAARANAAGEADLSFLISKYKNARLIQTSA</sequence>
<dbReference type="AlphaFoldDB" id="A0A1G1KT73"/>
<dbReference type="Proteomes" id="UP000178187">
    <property type="component" value="Unassembled WGS sequence"/>
</dbReference>
<evidence type="ECO:0000313" key="2">
    <source>
        <dbReference type="EMBL" id="OGW96107.1"/>
    </source>
</evidence>
<organism evidence="2 3">
    <name type="scientific">Candidatus Danuiimicrobium aquiferis</name>
    <dbReference type="NCBI Taxonomy" id="1801832"/>
    <lineage>
        <taxon>Bacteria</taxon>
        <taxon>Pseudomonadati</taxon>
        <taxon>Candidatus Omnitrophota</taxon>
        <taxon>Candidatus Danuiimicrobium</taxon>
    </lineage>
</organism>
<keyword evidence="1" id="KW-0812">Transmembrane</keyword>
<keyword evidence="1" id="KW-0472">Membrane</keyword>
<name>A0A1G1KT73_9BACT</name>
<feature type="transmembrane region" description="Helical" evidence="1">
    <location>
        <begin position="7"/>
        <end position="24"/>
    </location>
</feature>
<evidence type="ECO:0000313" key="3">
    <source>
        <dbReference type="Proteomes" id="UP000178187"/>
    </source>
</evidence>
<protein>
    <submittedName>
        <fullName evidence="2">Uncharacterized protein</fullName>
    </submittedName>
</protein>
<dbReference type="EMBL" id="MHFR01000053">
    <property type="protein sequence ID" value="OGW96107.1"/>
    <property type="molecule type" value="Genomic_DNA"/>
</dbReference>
<evidence type="ECO:0000256" key="1">
    <source>
        <dbReference type="SAM" id="Phobius"/>
    </source>
</evidence>